<evidence type="ECO:0000256" key="1">
    <source>
        <dbReference type="ARBA" id="ARBA00022723"/>
    </source>
</evidence>
<evidence type="ECO:0000313" key="9">
    <source>
        <dbReference type="EMBL" id="CAE2241038.1"/>
    </source>
</evidence>
<name>A0A7S4IVH2_9EUKA</name>
<dbReference type="PROSITE" id="PS50114">
    <property type="entry name" value="GATA_ZN_FINGER_2"/>
    <property type="match status" value="1"/>
</dbReference>
<feature type="region of interest" description="Disordered" evidence="7">
    <location>
        <begin position="88"/>
        <end position="122"/>
    </location>
</feature>
<dbReference type="PANTHER" id="PTHR47172">
    <property type="entry name" value="OS01G0976800 PROTEIN"/>
    <property type="match status" value="1"/>
</dbReference>
<dbReference type="InterPro" id="IPR013088">
    <property type="entry name" value="Znf_NHR/GATA"/>
</dbReference>
<dbReference type="Gene3D" id="3.30.50.10">
    <property type="entry name" value="Erythroid Transcription Factor GATA-1, subunit A"/>
    <property type="match status" value="1"/>
</dbReference>
<sequence>MQPLPVSHTIAKKPRKKASRRTVPGTAKMEAIEKRCKVCDTTETAQWRKGPDGSVSLCNACGLRFQWMLKREKKVKPKVISKHSLEAILNDEDTEPTRIPRSVKLESKNSTQPQTDEIDDVS</sequence>
<evidence type="ECO:0000256" key="4">
    <source>
        <dbReference type="ARBA" id="ARBA00023015"/>
    </source>
</evidence>
<evidence type="ECO:0000259" key="8">
    <source>
        <dbReference type="PROSITE" id="PS50114"/>
    </source>
</evidence>
<evidence type="ECO:0000256" key="2">
    <source>
        <dbReference type="ARBA" id="ARBA00022771"/>
    </source>
</evidence>
<dbReference type="PANTHER" id="PTHR47172:SF24">
    <property type="entry name" value="GATA ZINC FINGER DOMAIN-CONTAINING PROTEIN 14-RELATED"/>
    <property type="match status" value="1"/>
</dbReference>
<evidence type="ECO:0000256" key="3">
    <source>
        <dbReference type="ARBA" id="ARBA00022833"/>
    </source>
</evidence>
<dbReference type="SUPFAM" id="SSF57716">
    <property type="entry name" value="Glucocorticoid receptor-like (DNA-binding domain)"/>
    <property type="match status" value="1"/>
</dbReference>
<dbReference type="GO" id="GO:0006355">
    <property type="term" value="P:regulation of DNA-templated transcription"/>
    <property type="evidence" value="ECO:0007669"/>
    <property type="project" value="InterPro"/>
</dbReference>
<dbReference type="SMART" id="SM00401">
    <property type="entry name" value="ZnF_GATA"/>
    <property type="match status" value="1"/>
</dbReference>
<organism evidence="9">
    <name type="scientific">Vannella robusta</name>
    <dbReference type="NCBI Taxonomy" id="1487602"/>
    <lineage>
        <taxon>Eukaryota</taxon>
        <taxon>Amoebozoa</taxon>
        <taxon>Discosea</taxon>
        <taxon>Flabellinia</taxon>
        <taxon>Vannellidae</taxon>
        <taxon>Vannella</taxon>
    </lineage>
</organism>
<gene>
    <name evidence="9" type="ORF">VSP0166_LOCUS17620</name>
</gene>
<evidence type="ECO:0000256" key="7">
    <source>
        <dbReference type="SAM" id="MobiDB-lite"/>
    </source>
</evidence>
<accession>A0A7S4IVH2</accession>
<feature type="compositionally biased region" description="Basic residues" evidence="7">
    <location>
        <begin position="10"/>
        <end position="20"/>
    </location>
</feature>
<dbReference type="GO" id="GO:0043565">
    <property type="term" value="F:sequence-specific DNA binding"/>
    <property type="evidence" value="ECO:0007669"/>
    <property type="project" value="InterPro"/>
</dbReference>
<feature type="domain" description="GATA-type" evidence="8">
    <location>
        <begin position="30"/>
        <end position="66"/>
    </location>
</feature>
<dbReference type="InterPro" id="IPR000679">
    <property type="entry name" value="Znf_GATA"/>
</dbReference>
<keyword evidence="1" id="KW-0479">Metal-binding</keyword>
<feature type="region of interest" description="Disordered" evidence="7">
    <location>
        <begin position="1"/>
        <end position="27"/>
    </location>
</feature>
<protein>
    <recommendedName>
        <fullName evidence="8">GATA-type domain-containing protein</fullName>
    </recommendedName>
</protein>
<keyword evidence="2 6" id="KW-0863">Zinc-finger</keyword>
<dbReference type="EMBL" id="HBKP01025337">
    <property type="protein sequence ID" value="CAE2241038.1"/>
    <property type="molecule type" value="Transcribed_RNA"/>
</dbReference>
<dbReference type="CDD" id="cd00202">
    <property type="entry name" value="ZnF_GATA"/>
    <property type="match status" value="1"/>
</dbReference>
<evidence type="ECO:0000256" key="5">
    <source>
        <dbReference type="ARBA" id="ARBA00023163"/>
    </source>
</evidence>
<reference evidence="9" key="1">
    <citation type="submission" date="2021-01" db="EMBL/GenBank/DDBJ databases">
        <authorList>
            <person name="Corre E."/>
            <person name="Pelletier E."/>
            <person name="Niang G."/>
            <person name="Scheremetjew M."/>
            <person name="Finn R."/>
            <person name="Kale V."/>
            <person name="Holt S."/>
            <person name="Cochrane G."/>
            <person name="Meng A."/>
            <person name="Brown T."/>
            <person name="Cohen L."/>
        </authorList>
    </citation>
    <scope>NUCLEOTIDE SEQUENCE</scope>
    <source>
        <strain evidence="9">DIVA3 518/3/11/1/6</strain>
    </source>
</reference>
<keyword evidence="3" id="KW-0862">Zinc</keyword>
<feature type="compositionally biased region" description="Basic and acidic residues" evidence="7">
    <location>
        <begin position="95"/>
        <end position="107"/>
    </location>
</feature>
<dbReference type="GO" id="GO:0008270">
    <property type="term" value="F:zinc ion binding"/>
    <property type="evidence" value="ECO:0007669"/>
    <property type="project" value="UniProtKB-KW"/>
</dbReference>
<evidence type="ECO:0000256" key="6">
    <source>
        <dbReference type="PROSITE-ProRule" id="PRU00094"/>
    </source>
</evidence>
<dbReference type="Pfam" id="PF00320">
    <property type="entry name" value="GATA"/>
    <property type="match status" value="1"/>
</dbReference>
<proteinExistence type="predicted"/>
<dbReference type="AlphaFoldDB" id="A0A7S4IVH2"/>
<keyword evidence="4" id="KW-0805">Transcription regulation</keyword>
<keyword evidence="5" id="KW-0804">Transcription</keyword>